<comment type="similarity">
    <text evidence="1">Belongs to the thiolase-like superfamily. Thiolase family.</text>
</comment>
<dbReference type="EC" id="2.3.1.9" evidence="5"/>
<protein>
    <submittedName>
        <fullName evidence="5">Acetyl-CoA acetyltransferase</fullName>
        <ecNumber evidence="5">2.3.1.9</ecNumber>
    </submittedName>
</protein>
<dbReference type="Proteomes" id="UP000219327">
    <property type="component" value="Unassembled WGS sequence"/>
</dbReference>
<reference evidence="5 6" key="1">
    <citation type="submission" date="2017-08" db="EMBL/GenBank/DDBJ databases">
        <title>Fine stratification of microbial communities through a metagenomic profile of the photic zone.</title>
        <authorList>
            <person name="Haro-Moreno J.M."/>
            <person name="Lopez-Perez M."/>
            <person name="De La Torre J."/>
            <person name="Picazo A."/>
            <person name="Camacho A."/>
            <person name="Rodriguez-Valera F."/>
        </authorList>
    </citation>
    <scope>NUCLEOTIDE SEQUENCE [LARGE SCALE GENOMIC DNA]</scope>
    <source>
        <strain evidence="5">MED-G24</strain>
    </source>
</reference>
<evidence type="ECO:0000313" key="5">
    <source>
        <dbReference type="EMBL" id="PDH41683.1"/>
    </source>
</evidence>
<dbReference type="InterPro" id="IPR016039">
    <property type="entry name" value="Thiolase-like"/>
</dbReference>
<gene>
    <name evidence="5" type="ORF">CNE99_01270</name>
</gene>
<dbReference type="Gene3D" id="2.40.50.840">
    <property type="match status" value="1"/>
</dbReference>
<dbReference type="SUPFAM" id="SSF53901">
    <property type="entry name" value="Thiolase-like"/>
    <property type="match status" value="2"/>
</dbReference>
<dbReference type="Gene3D" id="3.40.47.10">
    <property type="match status" value="1"/>
</dbReference>
<dbReference type="GO" id="GO:0003985">
    <property type="term" value="F:acetyl-CoA C-acetyltransferase activity"/>
    <property type="evidence" value="ECO:0007669"/>
    <property type="project" value="UniProtKB-EC"/>
</dbReference>
<evidence type="ECO:0000313" key="6">
    <source>
        <dbReference type="Proteomes" id="UP000219327"/>
    </source>
</evidence>
<evidence type="ECO:0000256" key="2">
    <source>
        <dbReference type="ARBA" id="ARBA00022679"/>
    </source>
</evidence>
<comment type="caution">
    <text evidence="5">The sequence shown here is derived from an EMBL/GenBank/DDBJ whole genome shotgun (WGS) entry which is preliminary data.</text>
</comment>
<evidence type="ECO:0000256" key="3">
    <source>
        <dbReference type="ARBA" id="ARBA00023315"/>
    </source>
</evidence>
<organism evidence="5 6">
    <name type="scientific">OM182 bacterium MED-G24</name>
    <dbReference type="NCBI Taxonomy" id="1986255"/>
    <lineage>
        <taxon>Bacteria</taxon>
        <taxon>Pseudomonadati</taxon>
        <taxon>Pseudomonadota</taxon>
        <taxon>Gammaproteobacteria</taxon>
        <taxon>OMG group</taxon>
        <taxon>OM182 clade</taxon>
    </lineage>
</organism>
<dbReference type="AlphaFoldDB" id="A0A2A5WZI4"/>
<dbReference type="InterPro" id="IPR040771">
    <property type="entry name" value="TLP1_add_C"/>
</dbReference>
<sequence length="488" mass="52843">MSTPVLVGIAHIEQRITDWTEGKEPLDLMIDAVKAAVRDTSTELVPQIDAIHVIGGLWQYKDPAAYIAEHIGAGKVETGITTLGGNMVQYALSQSALEIQRGTKRVVVITGAECGNLAAKARKAGAQPNWKNAAGDPDRVFNKGGFGSNEHERAVRLGGATNWYALFENAIRSARGESIVAHQTRISELWAGFSRVAANNPDAWIQKEHSAEEIRTIGPGNRPVTFPYPKLMNANNSVDMAAALVLCDTETARSMGIDESLWVYPWTSTHGTDTAEVSHRDNLYSSPAIRVAGNRCLQLANLGLSDIDHLDLYSCFPSAVQVAATELGIDQSSRGLTITGGLTFGGGPLNNYVMHALVRMVKLLRSNPDNKAFVTSNGGLLTKHAFGVYATTPPDKPFQYEDCQEEIDLMPKRAVTDHVGTATVESYVVMYQGESPAHAVIAALTEDGTRTWGMTQNEEDMLDMTRSELIGRTVQIDADRMATFPASA</sequence>
<dbReference type="Pfam" id="PF18313">
    <property type="entry name" value="TLP1_add_C"/>
    <property type="match status" value="1"/>
</dbReference>
<dbReference type="PANTHER" id="PTHR18919">
    <property type="entry name" value="ACETYL-COA C-ACYLTRANSFERASE"/>
    <property type="match status" value="1"/>
</dbReference>
<accession>A0A2A5WZI4</accession>
<evidence type="ECO:0000256" key="1">
    <source>
        <dbReference type="ARBA" id="ARBA00010982"/>
    </source>
</evidence>
<dbReference type="PANTHER" id="PTHR18919:SF139">
    <property type="entry name" value="THIOLASE-LIKE PROTEIN TYPE 1 ADDITIONAL C-TERMINAL DOMAIN-CONTAINING PROTEIN"/>
    <property type="match status" value="1"/>
</dbReference>
<feature type="domain" description="Thiolase-like protein type 1 additional C-terminal" evidence="4">
    <location>
        <begin position="402"/>
        <end position="479"/>
    </location>
</feature>
<keyword evidence="3 5" id="KW-0012">Acyltransferase</keyword>
<name>A0A2A5WZI4_9GAMM</name>
<keyword evidence="2 5" id="KW-0808">Transferase</keyword>
<proteinExistence type="inferred from homology"/>
<evidence type="ECO:0000259" key="4">
    <source>
        <dbReference type="Pfam" id="PF18313"/>
    </source>
</evidence>
<dbReference type="EMBL" id="NTKD01000003">
    <property type="protein sequence ID" value="PDH41683.1"/>
    <property type="molecule type" value="Genomic_DNA"/>
</dbReference>